<organism evidence="2 3">
    <name type="scientific">Prunus dulcis</name>
    <name type="common">Almond</name>
    <name type="synonym">Amygdalus dulcis</name>
    <dbReference type="NCBI Taxonomy" id="3755"/>
    <lineage>
        <taxon>Eukaryota</taxon>
        <taxon>Viridiplantae</taxon>
        <taxon>Streptophyta</taxon>
        <taxon>Embryophyta</taxon>
        <taxon>Tracheophyta</taxon>
        <taxon>Spermatophyta</taxon>
        <taxon>Magnoliopsida</taxon>
        <taxon>eudicotyledons</taxon>
        <taxon>Gunneridae</taxon>
        <taxon>Pentapetalae</taxon>
        <taxon>rosids</taxon>
        <taxon>fabids</taxon>
        <taxon>Rosales</taxon>
        <taxon>Rosaceae</taxon>
        <taxon>Amygdaloideae</taxon>
        <taxon>Amygdaleae</taxon>
        <taxon>Prunus</taxon>
    </lineage>
</organism>
<proteinExistence type="predicted"/>
<dbReference type="EMBL" id="CABIKO010000460">
    <property type="protein sequence ID" value="VVA36568.1"/>
    <property type="molecule type" value="Genomic_DNA"/>
</dbReference>
<gene>
    <name evidence="2" type="ORF">ALMOND_2B022433</name>
    <name evidence="1" type="ORF">L3X38_009750</name>
</gene>
<dbReference type="EMBL" id="JAJFAZ020000002">
    <property type="protein sequence ID" value="KAI5341875.1"/>
    <property type="molecule type" value="Genomic_DNA"/>
</dbReference>
<evidence type="ECO:0000313" key="4">
    <source>
        <dbReference type="Proteomes" id="UP001054821"/>
    </source>
</evidence>
<sequence length="151" mass="16390">MALGFALQLNPDLHYHLIRICITNGSRKSTTNTGPFDCAIGTHWLPVTTISTHSVDTSIATASRPDINARFMSTSVARQEMPTASAGASASSSNSRFVTSELALSDFGAEPLVDDSHQRPFDNQYPLTHSLTSTNSSKRKLNVMLKSNYQS</sequence>
<dbReference type="AlphaFoldDB" id="A0A5E4GAE6"/>
<reference evidence="1 4" key="3">
    <citation type="journal article" date="2022" name="G3 (Bethesda)">
        <title>Whole-genome sequence and methylome profiling of the almond [Prunus dulcis (Mill.) D.A. Webb] cultivar 'Nonpareil'.</title>
        <authorList>
            <person name="D'Amico-Willman K.M."/>
            <person name="Ouma W.Z."/>
            <person name="Meulia T."/>
            <person name="Sideli G.M."/>
            <person name="Gradziel T.M."/>
            <person name="Fresnedo-Ramirez J."/>
        </authorList>
    </citation>
    <scope>NUCLEOTIDE SEQUENCE [LARGE SCALE GENOMIC DNA]</scope>
    <source>
        <strain evidence="1">Clone GOH B32 T37-40</strain>
    </source>
</reference>
<reference evidence="2" key="1">
    <citation type="submission" date="2019-07" db="EMBL/GenBank/DDBJ databases">
        <authorList>
            <person name="Alioto T."/>
            <person name="Alioto T."/>
            <person name="Gomez Garrido J."/>
        </authorList>
    </citation>
    <scope>NUCLEOTIDE SEQUENCE</scope>
</reference>
<protein>
    <submittedName>
        <fullName evidence="2">Uncharacterized protein</fullName>
    </submittedName>
</protein>
<reference evidence="3" key="2">
    <citation type="journal article" date="2020" name="Plant J.">
        <title>Transposons played a major role in the diversification between the closely related almond and peach genomes: results from the almond genome sequence.</title>
        <authorList>
            <person name="Alioto T."/>
            <person name="Alexiou K.G."/>
            <person name="Bardil A."/>
            <person name="Barteri F."/>
            <person name="Castanera R."/>
            <person name="Cruz F."/>
            <person name="Dhingra A."/>
            <person name="Duval H."/>
            <person name="Fernandez I Marti A."/>
            <person name="Frias L."/>
            <person name="Galan B."/>
            <person name="Garcia J.L."/>
            <person name="Howad W."/>
            <person name="Gomez-Garrido J."/>
            <person name="Gut M."/>
            <person name="Julca I."/>
            <person name="Morata J."/>
            <person name="Puigdomenech P."/>
            <person name="Ribeca P."/>
            <person name="Rubio Cabetas M.J."/>
            <person name="Vlasova A."/>
            <person name="Wirthensohn M."/>
            <person name="Garcia-Mas J."/>
            <person name="Gabaldon T."/>
            <person name="Casacuberta J.M."/>
            <person name="Arus P."/>
        </authorList>
    </citation>
    <scope>NUCLEOTIDE SEQUENCE [LARGE SCALE GENOMIC DNA]</scope>
    <source>
        <strain evidence="3">cv. Texas</strain>
    </source>
</reference>
<dbReference type="Gramene" id="VVA36568">
    <property type="protein sequence ID" value="VVA36568"/>
    <property type="gene ID" value="Prudul26B022433"/>
</dbReference>
<dbReference type="Proteomes" id="UP000327085">
    <property type="component" value="Chromosome 2"/>
</dbReference>
<evidence type="ECO:0000313" key="3">
    <source>
        <dbReference type="Proteomes" id="UP000327085"/>
    </source>
</evidence>
<dbReference type="Proteomes" id="UP001054821">
    <property type="component" value="Chromosome 2"/>
</dbReference>
<keyword evidence="4" id="KW-1185">Reference proteome</keyword>
<accession>A0A5E4GAE6</accession>
<evidence type="ECO:0000313" key="2">
    <source>
        <dbReference type="EMBL" id="VVA36568.1"/>
    </source>
</evidence>
<dbReference type="InParanoid" id="A0A5E4GAE6"/>
<evidence type="ECO:0000313" key="1">
    <source>
        <dbReference type="EMBL" id="KAI5341875.1"/>
    </source>
</evidence>
<name>A0A5E4GAE6_PRUDU</name>